<evidence type="ECO:0000256" key="1">
    <source>
        <dbReference type="SAM" id="MobiDB-lite"/>
    </source>
</evidence>
<comment type="caution">
    <text evidence="2">The sequence shown here is derived from an EMBL/GenBank/DDBJ whole genome shotgun (WGS) entry which is preliminary data.</text>
</comment>
<reference evidence="2 3" key="1">
    <citation type="submission" date="2024-10" db="EMBL/GenBank/DDBJ databases">
        <authorList>
            <person name="Kim D."/>
        </authorList>
    </citation>
    <scope>NUCLEOTIDE SEQUENCE [LARGE SCALE GENOMIC DNA]</scope>
    <source>
        <strain evidence="2">BH-2024</strain>
    </source>
</reference>
<keyword evidence="3" id="KW-1185">Reference proteome</keyword>
<accession>A0ABD2K7F5</accession>
<dbReference type="AlphaFoldDB" id="A0ABD2K7F5"/>
<sequence>MGEAQRCKGLSTIGTIQTMPPPVPTTSTTVTSRRRPTATPAKEYRMRNFTSASAIDTQAIGGRADASLSSSTLGFGPTPPFVPVSALDCNNGTTQQQQNR</sequence>
<proteinExistence type="predicted"/>
<feature type="region of interest" description="Disordered" evidence="1">
    <location>
        <begin position="1"/>
        <end position="39"/>
    </location>
</feature>
<protein>
    <submittedName>
        <fullName evidence="2">Uncharacterized protein</fullName>
    </submittedName>
</protein>
<evidence type="ECO:0000313" key="3">
    <source>
        <dbReference type="Proteomes" id="UP001620626"/>
    </source>
</evidence>
<evidence type="ECO:0000313" key="2">
    <source>
        <dbReference type="EMBL" id="KAL3098835.1"/>
    </source>
</evidence>
<dbReference type="EMBL" id="JBICBT010000819">
    <property type="protein sequence ID" value="KAL3098835.1"/>
    <property type="molecule type" value="Genomic_DNA"/>
</dbReference>
<gene>
    <name evidence="2" type="ORF">niasHT_024589</name>
</gene>
<dbReference type="Proteomes" id="UP001620626">
    <property type="component" value="Unassembled WGS sequence"/>
</dbReference>
<name>A0ABD2K7F5_9BILA</name>
<organism evidence="2 3">
    <name type="scientific">Heterodera trifolii</name>
    <dbReference type="NCBI Taxonomy" id="157864"/>
    <lineage>
        <taxon>Eukaryota</taxon>
        <taxon>Metazoa</taxon>
        <taxon>Ecdysozoa</taxon>
        <taxon>Nematoda</taxon>
        <taxon>Chromadorea</taxon>
        <taxon>Rhabditida</taxon>
        <taxon>Tylenchina</taxon>
        <taxon>Tylenchomorpha</taxon>
        <taxon>Tylenchoidea</taxon>
        <taxon>Heteroderidae</taxon>
        <taxon>Heteroderinae</taxon>
        <taxon>Heterodera</taxon>
    </lineage>
</organism>
<feature type="compositionally biased region" description="Low complexity" evidence="1">
    <location>
        <begin position="25"/>
        <end position="39"/>
    </location>
</feature>